<dbReference type="EMBL" id="CP012643">
    <property type="protein sequence ID" value="ALI99764.1"/>
    <property type="molecule type" value="Genomic_DNA"/>
</dbReference>
<dbReference type="InterPro" id="IPR028098">
    <property type="entry name" value="Glyco_trans_4-like_N"/>
</dbReference>
<dbReference type="GO" id="GO:0016757">
    <property type="term" value="F:glycosyltransferase activity"/>
    <property type="evidence" value="ECO:0007669"/>
    <property type="project" value="UniProtKB-ARBA"/>
</dbReference>
<dbReference type="STRING" id="512763.DC20_13260"/>
<keyword evidence="3" id="KW-1185">Reference proteome</keyword>
<dbReference type="Pfam" id="PF13692">
    <property type="entry name" value="Glyco_trans_1_4"/>
    <property type="match status" value="1"/>
</dbReference>
<dbReference type="Pfam" id="PF13439">
    <property type="entry name" value="Glyco_transf_4"/>
    <property type="match status" value="1"/>
</dbReference>
<evidence type="ECO:0000259" key="1">
    <source>
        <dbReference type="Pfam" id="PF13439"/>
    </source>
</evidence>
<dbReference type="PANTHER" id="PTHR12526">
    <property type="entry name" value="GLYCOSYLTRANSFERASE"/>
    <property type="match status" value="1"/>
</dbReference>
<evidence type="ECO:0000313" key="2">
    <source>
        <dbReference type="EMBL" id="ALI99764.1"/>
    </source>
</evidence>
<proteinExistence type="predicted"/>
<feature type="domain" description="Glycosyltransferase subfamily 4-like N-terminal" evidence="1">
    <location>
        <begin position="13"/>
        <end position="179"/>
    </location>
</feature>
<dbReference type="AlphaFoldDB" id="A0A0P0CQT1"/>
<accession>A0A0P0CQT1</accession>
<gene>
    <name evidence="2" type="ORF">DC20_13260</name>
</gene>
<name>A0A0P0CQT1_9BACT</name>
<dbReference type="KEGG" id="rti:DC20_13260"/>
<dbReference type="CDD" id="cd03811">
    <property type="entry name" value="GT4_GT28_WabH-like"/>
    <property type="match status" value="1"/>
</dbReference>
<reference evidence="2 3" key="1">
    <citation type="submission" date="2015-08" db="EMBL/GenBank/DDBJ databases">
        <title>Complete genome sequence of Rufibacter tibetensis strain 1351t, a radiation-resistant bacterium from tibet plateau.</title>
        <authorList>
            <person name="Dai J."/>
        </authorList>
    </citation>
    <scope>NUCLEOTIDE SEQUENCE [LARGE SCALE GENOMIC DNA]</scope>
    <source>
        <strain evidence="2 3">1351</strain>
    </source>
</reference>
<dbReference type="PANTHER" id="PTHR12526:SF630">
    <property type="entry name" value="GLYCOSYLTRANSFERASE"/>
    <property type="match status" value="1"/>
</dbReference>
<dbReference type="OrthoDB" id="1522162at2"/>
<evidence type="ECO:0000313" key="3">
    <source>
        <dbReference type="Proteomes" id="UP000061382"/>
    </source>
</evidence>
<sequence>MKTILLLIPNLGYGGAQRVFHDHSTELSKKYKVYDCVFNKDDGVAYPTSNELIDMQVPGGGNIFLKIYYFWLRIHRLKKIKKHYKIDVCISHLEGADYVNVLSKVGEKNVICVHGSKLHDKDISGPVGWIRKKIFMPILYKIPDKIVTVSRDINQELIMGFGVDAGKVITINNFFDLEKIHASASMPLEDAYLPIFKEGKVLINSGRLVAQKNQLPLLPVMASLRKKGFNCKLVIVGDGDLRETLIQKGREMGLRIYDTCSGVALSEDYDVYFLGFHDNPFKFISKANVFVFPSSWEGFPMALGEAMICGLPVISTDCPTGPREMLAPSTAIPAQAMTNPEFAEFGVLMPMFQDHNFDFNVENWSNTIGALLDNEVLAQKYSSQSKIRMNDFSKENVFKKWEAIIDDF</sequence>
<dbReference type="Proteomes" id="UP000061382">
    <property type="component" value="Chromosome"/>
</dbReference>
<dbReference type="RefSeq" id="WP_062544272.1">
    <property type="nucleotide sequence ID" value="NZ_CP012643.1"/>
</dbReference>
<dbReference type="Gene3D" id="3.40.50.2000">
    <property type="entry name" value="Glycogen Phosphorylase B"/>
    <property type="match status" value="2"/>
</dbReference>
<dbReference type="SUPFAM" id="SSF53756">
    <property type="entry name" value="UDP-Glycosyltransferase/glycogen phosphorylase"/>
    <property type="match status" value="1"/>
</dbReference>
<organism evidence="2 3">
    <name type="scientific">Rufibacter tibetensis</name>
    <dbReference type="NCBI Taxonomy" id="512763"/>
    <lineage>
        <taxon>Bacteria</taxon>
        <taxon>Pseudomonadati</taxon>
        <taxon>Bacteroidota</taxon>
        <taxon>Cytophagia</taxon>
        <taxon>Cytophagales</taxon>
        <taxon>Hymenobacteraceae</taxon>
        <taxon>Rufibacter</taxon>
    </lineage>
</organism>
<dbReference type="PATRIC" id="fig|512763.3.peg.2909"/>
<protein>
    <recommendedName>
        <fullName evidence="1">Glycosyltransferase subfamily 4-like N-terminal domain-containing protein</fullName>
    </recommendedName>
</protein>